<name>A0A923E571_9ACTO</name>
<reference evidence="2" key="1">
    <citation type="submission" date="2020-08" db="EMBL/GenBank/DDBJ databases">
        <title>Sequencing the genomes of 1000 actinobacteria strains.</title>
        <authorList>
            <person name="Klenk H.-P."/>
        </authorList>
    </citation>
    <scope>NUCLEOTIDE SEQUENCE</scope>
    <source>
        <strain evidence="2">DSM 10695</strain>
    </source>
</reference>
<dbReference type="AlphaFoldDB" id="A0A923E571"/>
<proteinExistence type="predicted"/>
<dbReference type="PANTHER" id="PTHR43355:SF2">
    <property type="entry name" value="FLAVIN REDUCTASE (NADPH)"/>
    <property type="match status" value="1"/>
</dbReference>
<dbReference type="Pfam" id="PF13460">
    <property type="entry name" value="NAD_binding_10"/>
    <property type="match status" value="1"/>
</dbReference>
<dbReference type="RefSeq" id="WP_184453257.1">
    <property type="nucleotide sequence ID" value="NZ_JACHMK010000001.1"/>
</dbReference>
<dbReference type="EMBL" id="JACHMK010000001">
    <property type="protein sequence ID" value="MBB6335088.1"/>
    <property type="molecule type" value="Genomic_DNA"/>
</dbReference>
<evidence type="ECO:0000313" key="2">
    <source>
        <dbReference type="EMBL" id="MBB6335088.1"/>
    </source>
</evidence>
<feature type="domain" description="NAD(P)-binding" evidence="1">
    <location>
        <begin position="8"/>
        <end position="190"/>
    </location>
</feature>
<evidence type="ECO:0000259" key="1">
    <source>
        <dbReference type="Pfam" id="PF13460"/>
    </source>
</evidence>
<dbReference type="SUPFAM" id="SSF51735">
    <property type="entry name" value="NAD(P)-binding Rossmann-fold domains"/>
    <property type="match status" value="1"/>
</dbReference>
<dbReference type="PANTHER" id="PTHR43355">
    <property type="entry name" value="FLAVIN REDUCTASE (NADPH)"/>
    <property type="match status" value="1"/>
</dbReference>
<organism evidence="2 3">
    <name type="scientific">Schaalia hyovaginalis</name>
    <dbReference type="NCBI Taxonomy" id="29316"/>
    <lineage>
        <taxon>Bacteria</taxon>
        <taxon>Bacillati</taxon>
        <taxon>Actinomycetota</taxon>
        <taxon>Actinomycetes</taxon>
        <taxon>Actinomycetales</taxon>
        <taxon>Actinomycetaceae</taxon>
        <taxon>Schaalia</taxon>
    </lineage>
</organism>
<dbReference type="Gene3D" id="3.40.50.720">
    <property type="entry name" value="NAD(P)-binding Rossmann-like Domain"/>
    <property type="match status" value="1"/>
</dbReference>
<comment type="caution">
    <text evidence="2">The sequence shown here is derived from an EMBL/GenBank/DDBJ whole genome shotgun (WGS) entry which is preliminary data.</text>
</comment>
<sequence length="208" mass="21951">MKIAVVAANGKAGRLITDELIARGHDVTAVVRTENRSNAPHAILRDILDITAEDLAGFEAVVDAFGAFISEALHLHSASASHLADLVATTGARLCIVGGAGSLLVDEDGTRLLDTPGFPEEFRPLASAQADEVALLKTREDAAWTFVSPAAVFLADGERRGSYVLGDNRFTVGEDGTSALSYADYAIAIADLVEDGGHVREHLSVRWA</sequence>
<accession>A0A923E571</accession>
<dbReference type="GO" id="GO:0016646">
    <property type="term" value="F:oxidoreductase activity, acting on the CH-NH group of donors, NAD or NADP as acceptor"/>
    <property type="evidence" value="ECO:0007669"/>
    <property type="project" value="TreeGrafter"/>
</dbReference>
<dbReference type="InterPro" id="IPR051606">
    <property type="entry name" value="Polyketide_Oxido-like"/>
</dbReference>
<dbReference type="InterPro" id="IPR036291">
    <property type="entry name" value="NAD(P)-bd_dom_sf"/>
</dbReference>
<protein>
    <submittedName>
        <fullName evidence="2">NADH-flavin reductase</fullName>
    </submittedName>
</protein>
<dbReference type="Proteomes" id="UP000617426">
    <property type="component" value="Unassembled WGS sequence"/>
</dbReference>
<keyword evidence="3" id="KW-1185">Reference proteome</keyword>
<evidence type="ECO:0000313" key="3">
    <source>
        <dbReference type="Proteomes" id="UP000617426"/>
    </source>
</evidence>
<dbReference type="InterPro" id="IPR016040">
    <property type="entry name" value="NAD(P)-bd_dom"/>
</dbReference>
<gene>
    <name evidence="2" type="ORF">HD592_001653</name>
</gene>